<name>A0A823A474_NELNU</name>
<dbReference type="Proteomes" id="UP000607653">
    <property type="component" value="Unassembled WGS sequence"/>
</dbReference>
<organism evidence="6 7">
    <name type="scientific">Nelumbo nucifera</name>
    <name type="common">Sacred lotus</name>
    <dbReference type="NCBI Taxonomy" id="4432"/>
    <lineage>
        <taxon>Eukaryota</taxon>
        <taxon>Viridiplantae</taxon>
        <taxon>Streptophyta</taxon>
        <taxon>Embryophyta</taxon>
        <taxon>Tracheophyta</taxon>
        <taxon>Spermatophyta</taxon>
        <taxon>Magnoliopsida</taxon>
        <taxon>Proteales</taxon>
        <taxon>Nelumbonaceae</taxon>
        <taxon>Nelumbo</taxon>
    </lineage>
</organism>
<evidence type="ECO:0000256" key="5">
    <source>
        <dbReference type="ARBA" id="ARBA00023136"/>
    </source>
</evidence>
<accession>A0A823A474</accession>
<evidence type="ECO:0000256" key="2">
    <source>
        <dbReference type="ARBA" id="ARBA00008803"/>
    </source>
</evidence>
<keyword evidence="5" id="KW-0472">Membrane</keyword>
<dbReference type="InterPro" id="IPR008010">
    <property type="entry name" value="Tatp1"/>
</dbReference>
<evidence type="ECO:0000256" key="4">
    <source>
        <dbReference type="ARBA" id="ARBA00022989"/>
    </source>
</evidence>
<keyword evidence="7" id="KW-1185">Reference proteome</keyword>
<dbReference type="GO" id="GO:0016020">
    <property type="term" value="C:membrane"/>
    <property type="evidence" value="ECO:0007669"/>
    <property type="project" value="UniProtKB-SubCell"/>
</dbReference>
<dbReference type="EMBL" id="DUZY01000008">
    <property type="protein sequence ID" value="DAD48738.1"/>
    <property type="molecule type" value="Genomic_DNA"/>
</dbReference>
<evidence type="ECO:0000256" key="3">
    <source>
        <dbReference type="ARBA" id="ARBA00022692"/>
    </source>
</evidence>
<gene>
    <name evidence="6" type="ORF">HUJ06_018675</name>
</gene>
<evidence type="ECO:0000256" key="1">
    <source>
        <dbReference type="ARBA" id="ARBA00004141"/>
    </source>
</evidence>
<comment type="caution">
    <text evidence="6">The sequence shown here is derived from an EMBL/GenBank/DDBJ whole genome shotgun (WGS) entry which is preliminary data.</text>
</comment>
<dbReference type="Pfam" id="PF05346">
    <property type="entry name" value="DUF747"/>
    <property type="match status" value="1"/>
</dbReference>
<comment type="subcellular location">
    <subcellularLocation>
        <location evidence="1">Membrane</location>
        <topology evidence="1">Multi-pass membrane protein</topology>
    </subcellularLocation>
</comment>
<proteinExistence type="inferred from homology"/>
<keyword evidence="4" id="KW-1133">Transmembrane helix</keyword>
<dbReference type="PANTHER" id="PTHR13317:SF4">
    <property type="entry name" value="TRANSMEMBRANE ANTERIOR POSTERIOR TRANSFORMATION PROTEIN 1 HOMOLOG"/>
    <property type="match status" value="1"/>
</dbReference>
<evidence type="ECO:0000313" key="6">
    <source>
        <dbReference type="EMBL" id="DAD48738.1"/>
    </source>
</evidence>
<evidence type="ECO:0000313" key="7">
    <source>
        <dbReference type="Proteomes" id="UP000607653"/>
    </source>
</evidence>
<dbReference type="AlphaFoldDB" id="A0A823A474"/>
<sequence length="128" mass="14568">MLVAGSSRDHMQQRTMKLYVVYNVLEIFDKLCQNFDGDVLPTLFSSSEGLANSSPENMRFWLWRYISDQALAIVLSNIAITLSTCIVAHNNALLSLLVSNNFAEIKSNVFKRFSKDNIHSVVYHGEFF</sequence>
<protein>
    <submittedName>
        <fullName evidence="6">Uncharacterized protein</fullName>
    </submittedName>
</protein>
<dbReference type="PANTHER" id="PTHR13317">
    <property type="entry name" value="TRANSMEMBRANE ANTERIOR POSTERIOR TRANSFORMATION PROTEIN 1 HOMOLOG"/>
    <property type="match status" value="1"/>
</dbReference>
<keyword evidence="3" id="KW-0812">Transmembrane</keyword>
<reference evidence="6 7" key="1">
    <citation type="journal article" date="2020" name="Mol. Biol. Evol.">
        <title>Distinct Expression and Methylation Patterns for Genes with Different Fates following a Single Whole-Genome Duplication in Flowering Plants.</title>
        <authorList>
            <person name="Shi T."/>
            <person name="Rahmani R.S."/>
            <person name="Gugger P.F."/>
            <person name="Wang M."/>
            <person name="Li H."/>
            <person name="Zhang Y."/>
            <person name="Li Z."/>
            <person name="Wang Q."/>
            <person name="Van de Peer Y."/>
            <person name="Marchal K."/>
            <person name="Chen J."/>
        </authorList>
    </citation>
    <scope>NUCLEOTIDE SEQUENCE [LARGE SCALE GENOMIC DNA]</scope>
    <source>
        <tissue evidence="6">Leaf</tissue>
    </source>
</reference>
<comment type="similarity">
    <text evidence="2">Belongs to the TAPT1 family.</text>
</comment>